<dbReference type="InterPro" id="IPR049244">
    <property type="entry name" value="DUF6879"/>
</dbReference>
<gene>
    <name evidence="2" type="ORF">Vau01_121070</name>
</gene>
<feature type="domain" description="DUF6879" evidence="1">
    <location>
        <begin position="7"/>
        <end position="171"/>
    </location>
</feature>
<proteinExistence type="predicted"/>
<accession>A0A8J3ZIT5</accession>
<keyword evidence="3" id="KW-1185">Reference proteome</keyword>
<name>A0A8J3ZIT5_9ACTN</name>
<evidence type="ECO:0000259" key="1">
    <source>
        <dbReference type="Pfam" id="PF21806"/>
    </source>
</evidence>
<sequence>MAAAPSIQELVRSCRHSAIHLEMRDQYDRADPMFLAWQQGRGDDPDADRSTWWRPWLDLVDEVTDRGVQVRRARIISEPISEYIQFEYEGAFTNVAAGEEVRWLPRRSATDITLPGNDFWVFDGERVRIGHFDGDGASTGHEMTNNPAVLQLCLSAFEAVWERATPHDQYRPKLRDGAASVR</sequence>
<organism evidence="2 3">
    <name type="scientific">Virgisporangium aurantiacum</name>
    <dbReference type="NCBI Taxonomy" id="175570"/>
    <lineage>
        <taxon>Bacteria</taxon>
        <taxon>Bacillati</taxon>
        <taxon>Actinomycetota</taxon>
        <taxon>Actinomycetes</taxon>
        <taxon>Micromonosporales</taxon>
        <taxon>Micromonosporaceae</taxon>
        <taxon>Virgisporangium</taxon>
    </lineage>
</organism>
<dbReference type="AlphaFoldDB" id="A0A8J3ZIT5"/>
<reference evidence="2" key="1">
    <citation type="submission" date="2021-01" db="EMBL/GenBank/DDBJ databases">
        <title>Whole genome shotgun sequence of Virgisporangium aurantiacum NBRC 16421.</title>
        <authorList>
            <person name="Komaki H."/>
            <person name="Tamura T."/>
        </authorList>
    </citation>
    <scope>NUCLEOTIDE SEQUENCE</scope>
    <source>
        <strain evidence="2">NBRC 16421</strain>
    </source>
</reference>
<protein>
    <recommendedName>
        <fullName evidence="1">DUF6879 domain-containing protein</fullName>
    </recommendedName>
</protein>
<dbReference type="EMBL" id="BOPG01000121">
    <property type="protein sequence ID" value="GIJ64591.1"/>
    <property type="molecule type" value="Genomic_DNA"/>
</dbReference>
<dbReference type="Pfam" id="PF21806">
    <property type="entry name" value="DUF6879"/>
    <property type="match status" value="1"/>
</dbReference>
<evidence type="ECO:0000313" key="3">
    <source>
        <dbReference type="Proteomes" id="UP000612585"/>
    </source>
</evidence>
<dbReference type="RefSeq" id="WP_239153050.1">
    <property type="nucleotide sequence ID" value="NZ_BOPG01000121.1"/>
</dbReference>
<evidence type="ECO:0000313" key="2">
    <source>
        <dbReference type="EMBL" id="GIJ64591.1"/>
    </source>
</evidence>
<dbReference type="Proteomes" id="UP000612585">
    <property type="component" value="Unassembled WGS sequence"/>
</dbReference>
<comment type="caution">
    <text evidence="2">The sequence shown here is derived from an EMBL/GenBank/DDBJ whole genome shotgun (WGS) entry which is preliminary data.</text>
</comment>